<feature type="compositionally biased region" description="Low complexity" evidence="1">
    <location>
        <begin position="113"/>
        <end position="122"/>
    </location>
</feature>
<dbReference type="STRING" id="39966.A0A369J2H9"/>
<keyword evidence="3" id="KW-1185">Reference proteome</keyword>
<feature type="compositionally biased region" description="Basic and acidic residues" evidence="1">
    <location>
        <begin position="73"/>
        <end position="83"/>
    </location>
</feature>
<dbReference type="InParanoid" id="A0A369J2H9"/>
<proteinExistence type="predicted"/>
<reference evidence="2" key="1">
    <citation type="submission" date="2018-04" db="EMBL/GenBank/DDBJ databases">
        <title>Whole genome sequencing of Hypsizygus marmoreus.</title>
        <authorList>
            <person name="Choi I.-G."/>
            <person name="Min B."/>
            <person name="Kim J.-G."/>
            <person name="Kim S."/>
            <person name="Oh Y.-L."/>
            <person name="Kong W.-S."/>
            <person name="Park H."/>
            <person name="Jeong J."/>
            <person name="Song E.-S."/>
        </authorList>
    </citation>
    <scope>NUCLEOTIDE SEQUENCE [LARGE SCALE GENOMIC DNA]</scope>
    <source>
        <strain evidence="2">51987-8</strain>
    </source>
</reference>
<organism evidence="2 3">
    <name type="scientific">Hypsizygus marmoreus</name>
    <name type="common">White beech mushroom</name>
    <name type="synonym">Agaricus marmoreus</name>
    <dbReference type="NCBI Taxonomy" id="39966"/>
    <lineage>
        <taxon>Eukaryota</taxon>
        <taxon>Fungi</taxon>
        <taxon>Dikarya</taxon>
        <taxon>Basidiomycota</taxon>
        <taxon>Agaricomycotina</taxon>
        <taxon>Agaricomycetes</taxon>
        <taxon>Agaricomycetidae</taxon>
        <taxon>Agaricales</taxon>
        <taxon>Tricholomatineae</taxon>
        <taxon>Lyophyllaceae</taxon>
        <taxon>Hypsizygus</taxon>
    </lineage>
</organism>
<dbReference type="OrthoDB" id="2849215at2759"/>
<dbReference type="AlphaFoldDB" id="A0A369J2H9"/>
<dbReference type="EMBL" id="LUEZ02000149">
    <property type="protein sequence ID" value="RDB15602.1"/>
    <property type="molecule type" value="Genomic_DNA"/>
</dbReference>
<feature type="region of interest" description="Disordered" evidence="1">
    <location>
        <begin position="66"/>
        <end position="130"/>
    </location>
</feature>
<evidence type="ECO:0000313" key="2">
    <source>
        <dbReference type="EMBL" id="RDB15602.1"/>
    </source>
</evidence>
<gene>
    <name evidence="2" type="ORF">Hypma_004069</name>
</gene>
<protein>
    <submittedName>
        <fullName evidence="2">Uncharacterized protein</fullName>
    </submittedName>
</protein>
<accession>A0A369J2H9</accession>
<evidence type="ECO:0000313" key="3">
    <source>
        <dbReference type="Proteomes" id="UP000076154"/>
    </source>
</evidence>
<name>A0A369J2H9_HYPMA</name>
<dbReference type="Proteomes" id="UP000076154">
    <property type="component" value="Unassembled WGS sequence"/>
</dbReference>
<comment type="caution">
    <text evidence="2">The sequence shown here is derived from an EMBL/GenBank/DDBJ whole genome shotgun (WGS) entry which is preliminary data.</text>
</comment>
<evidence type="ECO:0000256" key="1">
    <source>
        <dbReference type="SAM" id="MobiDB-lite"/>
    </source>
</evidence>
<sequence>MVDKLFNPLTLLVGPCLVSYLIYKSTIPVEQGGYHLPWWNILLSYTPFSRFTKLVGVPVQVSAMPPATAAMEAEQRQENEKAKRTTRITSSSSDTSPRHLGTASRCPFRDQQTPSPFSDSSPTPTPRHRVHVAATAGAWCEAESRHEEAVEMQVGYAR</sequence>